<keyword evidence="1" id="KW-1133">Transmembrane helix</keyword>
<proteinExistence type="predicted"/>
<feature type="transmembrane region" description="Helical" evidence="1">
    <location>
        <begin position="109"/>
        <end position="133"/>
    </location>
</feature>
<reference evidence="2" key="1">
    <citation type="submission" date="2024-02" db="EMBL/GenBank/DDBJ databases">
        <authorList>
            <consortium name="ELIXIR-Norway"/>
            <consortium name="Elixir Norway"/>
        </authorList>
    </citation>
    <scope>NUCLEOTIDE SEQUENCE</scope>
</reference>
<organism evidence="2 3">
    <name type="scientific">Sphagnum jensenii</name>
    <dbReference type="NCBI Taxonomy" id="128206"/>
    <lineage>
        <taxon>Eukaryota</taxon>
        <taxon>Viridiplantae</taxon>
        <taxon>Streptophyta</taxon>
        <taxon>Embryophyta</taxon>
        <taxon>Bryophyta</taxon>
        <taxon>Sphagnophytina</taxon>
        <taxon>Sphagnopsida</taxon>
        <taxon>Sphagnales</taxon>
        <taxon>Sphagnaceae</taxon>
        <taxon>Sphagnum</taxon>
    </lineage>
</organism>
<sequence length="246" mass="27999">MLVLLAKPFITMLHKIVAVCDLVLAVILRMIMQHFCYSGSCVDYSSVIDAERLWRCVITFSGFDSPDSLYELLLCQNLCNCGKLVLLSQLPPPARNSNKSFQSLKDHKVIVIFSRVFFFLLGSGSFPSGLAVLCCFVRNRFLSAWILRHCSSSLICFHSPLTVTDSCFKSFRLLGGREELRKCDEFRLNYRTVIEFNKTINLDHYITTKDLEMLPFSKINEGVQLLEDAKECCIMNKISLAHNSTL</sequence>
<dbReference type="Proteomes" id="UP001497444">
    <property type="component" value="Chromosome 3"/>
</dbReference>
<evidence type="ECO:0000313" key="2">
    <source>
        <dbReference type="EMBL" id="CAK9270948.1"/>
    </source>
</evidence>
<evidence type="ECO:0000256" key="1">
    <source>
        <dbReference type="SAM" id="Phobius"/>
    </source>
</evidence>
<feature type="transmembrane region" description="Helical" evidence="1">
    <location>
        <begin position="12"/>
        <end position="31"/>
    </location>
</feature>
<keyword evidence="1" id="KW-0812">Transmembrane</keyword>
<gene>
    <name evidence="2" type="ORF">CSSPJE1EN1_LOCUS16426</name>
</gene>
<dbReference type="EMBL" id="OZ020098">
    <property type="protein sequence ID" value="CAK9270948.1"/>
    <property type="molecule type" value="Genomic_DNA"/>
</dbReference>
<name>A0ABP0WVT4_9BRYO</name>
<keyword evidence="3" id="KW-1185">Reference proteome</keyword>
<accession>A0ABP0WVT4</accession>
<protein>
    <submittedName>
        <fullName evidence="2">Uncharacterized protein</fullName>
    </submittedName>
</protein>
<keyword evidence="1" id="KW-0472">Membrane</keyword>
<evidence type="ECO:0000313" key="3">
    <source>
        <dbReference type="Proteomes" id="UP001497444"/>
    </source>
</evidence>